<dbReference type="RefSeq" id="WP_184784104.1">
    <property type="nucleotide sequence ID" value="NZ_JACHMG010000001.1"/>
</dbReference>
<evidence type="ECO:0000313" key="3">
    <source>
        <dbReference type="Proteomes" id="UP000581769"/>
    </source>
</evidence>
<sequence>MFGVPSSGSERDRELEDGNHGISCRANPLAAPAVPSSRVDVYSGVVRLAATVWAGEFVAEGTCSDTAIMLVHPMSSMLVHYALVPLAQRGPVAGGLTTCYVRNDSLLITDNVLVDIAAMVRHLREDRGYRRIILVGNPGGASMVPYYQIQAQHGHGDRPGGQRPEPQPVRVPARRCDRDADGALVPRSAGNRVAGPGDQRRAGAVRARLGTRHVRRARRSALQAGNS</sequence>
<organism evidence="2 3">
    <name type="scientific">Amycolatopsis jiangsuensis</name>
    <dbReference type="NCBI Taxonomy" id="1181879"/>
    <lineage>
        <taxon>Bacteria</taxon>
        <taxon>Bacillati</taxon>
        <taxon>Actinomycetota</taxon>
        <taxon>Actinomycetes</taxon>
        <taxon>Pseudonocardiales</taxon>
        <taxon>Pseudonocardiaceae</taxon>
        <taxon>Amycolatopsis</taxon>
    </lineage>
</organism>
<evidence type="ECO:0000313" key="2">
    <source>
        <dbReference type="EMBL" id="MBB4689593.1"/>
    </source>
</evidence>
<dbReference type="EMBL" id="JACHMG010000001">
    <property type="protein sequence ID" value="MBB4689593.1"/>
    <property type="molecule type" value="Genomic_DNA"/>
</dbReference>
<dbReference type="Proteomes" id="UP000581769">
    <property type="component" value="Unassembled WGS sequence"/>
</dbReference>
<reference evidence="2 3" key="1">
    <citation type="submission" date="2020-08" db="EMBL/GenBank/DDBJ databases">
        <title>Sequencing the genomes of 1000 actinobacteria strains.</title>
        <authorList>
            <person name="Klenk H.-P."/>
        </authorList>
    </citation>
    <scope>NUCLEOTIDE SEQUENCE [LARGE SCALE GENOMIC DNA]</scope>
    <source>
        <strain evidence="2 3">DSM 45859</strain>
    </source>
</reference>
<evidence type="ECO:0000256" key="1">
    <source>
        <dbReference type="SAM" id="MobiDB-lite"/>
    </source>
</evidence>
<comment type="caution">
    <text evidence="2">The sequence shown here is derived from an EMBL/GenBank/DDBJ whole genome shotgun (WGS) entry which is preliminary data.</text>
</comment>
<dbReference type="AlphaFoldDB" id="A0A840J727"/>
<feature type="region of interest" description="Disordered" evidence="1">
    <location>
        <begin position="152"/>
        <end position="171"/>
    </location>
</feature>
<proteinExistence type="predicted"/>
<accession>A0A840J727</accession>
<feature type="region of interest" description="Disordered" evidence="1">
    <location>
        <begin position="176"/>
        <end position="227"/>
    </location>
</feature>
<protein>
    <submittedName>
        <fullName evidence="2">Uncharacterized protein</fullName>
    </submittedName>
</protein>
<keyword evidence="3" id="KW-1185">Reference proteome</keyword>
<gene>
    <name evidence="2" type="ORF">BJY18_007078</name>
</gene>
<feature type="compositionally biased region" description="Basic residues" evidence="1">
    <location>
        <begin position="209"/>
        <end position="219"/>
    </location>
</feature>
<name>A0A840J727_9PSEU</name>